<evidence type="ECO:0000313" key="3">
    <source>
        <dbReference type="Proteomes" id="UP000035062"/>
    </source>
</evidence>
<comment type="caution">
    <text evidence="2">The sequence shown here is derived from an EMBL/GenBank/DDBJ whole genome shotgun (WGS) entry which is preliminary data.</text>
</comment>
<proteinExistence type="predicted"/>
<gene>
    <name evidence="2" type="ORF">AGRI_14825</name>
</gene>
<sequence>MVLLSALLFLVVMLLVVASNLVLSQLSLKSAQTAQQQLQLEFRTLEQHLKQLNGLAPDEVPESTLALPSCPGIYAAWSDATLQCDLMLIETSEQTRQPPAFTRYNSLLLRKQLKLSEPAP</sequence>
<dbReference type="Proteomes" id="UP000035062">
    <property type="component" value="Unassembled WGS sequence"/>
</dbReference>
<accession>I9NYY0</accession>
<evidence type="ECO:0000256" key="1">
    <source>
        <dbReference type="SAM" id="Coils"/>
    </source>
</evidence>
<dbReference type="STRING" id="1195246.AGRI_14825"/>
<dbReference type="PATRIC" id="fig|1195246.3.peg.2940"/>
<organism evidence="2 3">
    <name type="scientific">Alishewanella agri BL06</name>
    <dbReference type="NCBI Taxonomy" id="1195246"/>
    <lineage>
        <taxon>Bacteria</taxon>
        <taxon>Pseudomonadati</taxon>
        <taxon>Pseudomonadota</taxon>
        <taxon>Gammaproteobacteria</taxon>
        <taxon>Alteromonadales</taxon>
        <taxon>Alteromonadaceae</taxon>
        <taxon>Alishewanella</taxon>
    </lineage>
</organism>
<keyword evidence="1" id="KW-0175">Coiled coil</keyword>
<evidence type="ECO:0000313" key="2">
    <source>
        <dbReference type="EMBL" id="EIW87802.1"/>
    </source>
</evidence>
<reference evidence="2 3" key="1">
    <citation type="journal article" date="2012" name="J. Bacteriol.">
        <title>Genome Sequence of Pectin-Degrading Alishewanella agri, Isolated from Landfill Soil.</title>
        <authorList>
            <person name="Kim J."/>
            <person name="Jung J."/>
            <person name="Sung J.S."/>
            <person name="Chun J."/>
            <person name="Park W."/>
        </authorList>
    </citation>
    <scope>NUCLEOTIDE SEQUENCE [LARGE SCALE GENOMIC DNA]</scope>
    <source>
        <strain evidence="2 3">BL06</strain>
    </source>
</reference>
<dbReference type="AlphaFoldDB" id="I9NYY0"/>
<protein>
    <submittedName>
        <fullName evidence="2">Uncharacterized protein</fullName>
    </submittedName>
</protein>
<dbReference type="eggNOG" id="ENOG502ZI1R">
    <property type="taxonomic scope" value="Bacteria"/>
</dbReference>
<dbReference type="EMBL" id="AKKU01000026">
    <property type="protein sequence ID" value="EIW87802.1"/>
    <property type="molecule type" value="Genomic_DNA"/>
</dbReference>
<keyword evidence="3" id="KW-1185">Reference proteome</keyword>
<feature type="coiled-coil region" evidence="1">
    <location>
        <begin position="28"/>
        <end position="55"/>
    </location>
</feature>
<name>I9NYY0_9ALTE</name>